<protein>
    <submittedName>
        <fullName evidence="1">Uncharacterized protein</fullName>
    </submittedName>
</protein>
<evidence type="ECO:0000313" key="2">
    <source>
        <dbReference type="Proteomes" id="UP000775872"/>
    </source>
</evidence>
<evidence type="ECO:0000313" key="1">
    <source>
        <dbReference type="EMBL" id="CAH0043166.1"/>
    </source>
</evidence>
<reference evidence="1 2" key="2">
    <citation type="submission" date="2021-10" db="EMBL/GenBank/DDBJ databases">
        <authorList>
            <person name="Piombo E."/>
        </authorList>
    </citation>
    <scope>NUCLEOTIDE SEQUENCE [LARGE SCALE GENOMIC DNA]</scope>
</reference>
<accession>A0A9N9YSF9</accession>
<keyword evidence="2" id="KW-1185">Reference proteome</keyword>
<organism evidence="1 2">
    <name type="scientific">Clonostachys solani</name>
    <dbReference type="NCBI Taxonomy" id="160281"/>
    <lineage>
        <taxon>Eukaryota</taxon>
        <taxon>Fungi</taxon>
        <taxon>Dikarya</taxon>
        <taxon>Ascomycota</taxon>
        <taxon>Pezizomycotina</taxon>
        <taxon>Sordariomycetes</taxon>
        <taxon>Hypocreomycetidae</taxon>
        <taxon>Hypocreales</taxon>
        <taxon>Bionectriaceae</taxon>
        <taxon>Clonostachys</taxon>
    </lineage>
</organism>
<gene>
    <name evidence="1" type="ORF">CSOL1703_00009163</name>
</gene>
<name>A0A9N9YSF9_9HYPO</name>
<dbReference type="Proteomes" id="UP000775872">
    <property type="component" value="Unassembled WGS sequence"/>
</dbReference>
<reference evidence="2" key="1">
    <citation type="submission" date="2019-06" db="EMBL/GenBank/DDBJ databases">
        <authorList>
            <person name="Broberg M."/>
        </authorList>
    </citation>
    <scope>NUCLEOTIDE SEQUENCE [LARGE SCALE GENOMIC DNA]</scope>
</reference>
<dbReference type="EMBL" id="CABFOC020000003">
    <property type="protein sequence ID" value="CAH0043166.1"/>
    <property type="molecule type" value="Genomic_DNA"/>
</dbReference>
<dbReference type="AlphaFoldDB" id="A0A9N9YSF9"/>
<sequence length="132" mass="13923">MIERDICSGLAGPFTVLVRSVVHHFRGFPPTLGCGNNVPESPVGLFHYPNGHADLGLDPLEHGIFCLFGEEGIDLVVELARDLGKRMRGGVVRFRRDGAVGGRLGFGGRGDRVAAAAAANILYHGGVVCSSV</sequence>
<comment type="caution">
    <text evidence="1">The sequence shown here is derived from an EMBL/GenBank/DDBJ whole genome shotgun (WGS) entry which is preliminary data.</text>
</comment>
<proteinExistence type="predicted"/>